<protein>
    <recommendedName>
        <fullName evidence="5">RING-type domain-containing protein</fullName>
    </recommendedName>
</protein>
<evidence type="ECO:0000256" key="2">
    <source>
        <dbReference type="ARBA" id="ARBA00022771"/>
    </source>
</evidence>
<comment type="caution">
    <text evidence="6">The sequence shown here is derived from an EMBL/GenBank/DDBJ whole genome shotgun (WGS) entry which is preliminary data.</text>
</comment>
<dbReference type="InterPro" id="IPR013083">
    <property type="entry name" value="Znf_RING/FYVE/PHD"/>
</dbReference>
<dbReference type="CDD" id="cd16449">
    <property type="entry name" value="RING-HC"/>
    <property type="match status" value="1"/>
</dbReference>
<dbReference type="Pfam" id="PF00097">
    <property type="entry name" value="zf-C3HC4"/>
    <property type="match status" value="1"/>
</dbReference>
<dbReference type="SUPFAM" id="SSF57850">
    <property type="entry name" value="RING/U-box"/>
    <property type="match status" value="1"/>
</dbReference>
<accession>A0A0F4GH95</accession>
<dbReference type="GO" id="GO:0008270">
    <property type="term" value="F:zinc ion binding"/>
    <property type="evidence" value="ECO:0007669"/>
    <property type="project" value="UniProtKB-KW"/>
</dbReference>
<evidence type="ECO:0000259" key="5">
    <source>
        <dbReference type="PROSITE" id="PS50089"/>
    </source>
</evidence>
<proteinExistence type="predicted"/>
<keyword evidence="3" id="KW-0862">Zinc</keyword>
<evidence type="ECO:0000256" key="3">
    <source>
        <dbReference type="ARBA" id="ARBA00022833"/>
    </source>
</evidence>
<organism evidence="6 7">
    <name type="scientific">Zymoseptoria brevis</name>
    <dbReference type="NCBI Taxonomy" id="1047168"/>
    <lineage>
        <taxon>Eukaryota</taxon>
        <taxon>Fungi</taxon>
        <taxon>Dikarya</taxon>
        <taxon>Ascomycota</taxon>
        <taxon>Pezizomycotina</taxon>
        <taxon>Dothideomycetes</taxon>
        <taxon>Dothideomycetidae</taxon>
        <taxon>Mycosphaerellales</taxon>
        <taxon>Mycosphaerellaceae</taxon>
        <taxon>Zymoseptoria</taxon>
    </lineage>
</organism>
<dbReference type="OrthoDB" id="3650892at2759"/>
<keyword evidence="1" id="KW-0479">Metal-binding</keyword>
<feature type="domain" description="RING-type" evidence="5">
    <location>
        <begin position="80"/>
        <end position="119"/>
    </location>
</feature>
<gene>
    <name evidence="6" type="ORF">TI39_contig4106g00021</name>
</gene>
<dbReference type="STRING" id="1047168.A0A0F4GH95"/>
<keyword evidence="7" id="KW-1185">Reference proteome</keyword>
<evidence type="ECO:0000256" key="1">
    <source>
        <dbReference type="ARBA" id="ARBA00022723"/>
    </source>
</evidence>
<keyword evidence="2 4" id="KW-0863">Zinc-finger</keyword>
<dbReference type="PROSITE" id="PS50089">
    <property type="entry name" value="ZF_RING_2"/>
    <property type="match status" value="1"/>
</dbReference>
<dbReference type="Proteomes" id="UP000033647">
    <property type="component" value="Unassembled WGS sequence"/>
</dbReference>
<sequence length="243" mass="27325">MASIGSTIGGIATSRTAHMLLDSLAAVYLPKLPFFFVAQFLGVYELVSYMSTDSAALPSIRAYLSSLPSPNRLFTAQEECTHCKDIFEDPVILSCGHVFCRECIHSWLAFGKDYCPLDSKVVISYRLRDEGRISTLLKIDVCVLVCGLTAMLVCVFVLPTQRPWLVNNLWRAIGCSGRHIWAWLRILLTSWELAVVYKSWHRHGSAWWRHYEDRAGQGALLLTVVRGLGLLVEIAKLQDKTFS</sequence>
<dbReference type="AlphaFoldDB" id="A0A0F4GH95"/>
<dbReference type="SMART" id="SM00184">
    <property type="entry name" value="RING"/>
    <property type="match status" value="1"/>
</dbReference>
<dbReference type="Gene3D" id="3.30.40.10">
    <property type="entry name" value="Zinc/RING finger domain, C3HC4 (zinc finger)"/>
    <property type="match status" value="1"/>
</dbReference>
<dbReference type="InterPro" id="IPR017907">
    <property type="entry name" value="Znf_RING_CS"/>
</dbReference>
<dbReference type="InterPro" id="IPR018957">
    <property type="entry name" value="Znf_C3HC4_RING-type"/>
</dbReference>
<name>A0A0F4GH95_9PEZI</name>
<reference evidence="6 7" key="1">
    <citation type="submission" date="2015-03" db="EMBL/GenBank/DDBJ databases">
        <title>RNA-seq based gene annotation and comparative genomics of four Zymoseptoria species reveal species-specific pathogenicity related genes and transposable element activity.</title>
        <authorList>
            <person name="Grandaubert J."/>
            <person name="Bhattacharyya A."/>
            <person name="Stukenbrock E.H."/>
        </authorList>
    </citation>
    <scope>NUCLEOTIDE SEQUENCE [LARGE SCALE GENOMIC DNA]</scope>
    <source>
        <strain evidence="6 7">Zb18110</strain>
    </source>
</reference>
<dbReference type="EMBL" id="LAFY01004066">
    <property type="protein sequence ID" value="KJX95545.1"/>
    <property type="molecule type" value="Genomic_DNA"/>
</dbReference>
<evidence type="ECO:0000313" key="6">
    <source>
        <dbReference type="EMBL" id="KJX95545.1"/>
    </source>
</evidence>
<dbReference type="PROSITE" id="PS00518">
    <property type="entry name" value="ZF_RING_1"/>
    <property type="match status" value="1"/>
</dbReference>
<dbReference type="InterPro" id="IPR001841">
    <property type="entry name" value="Znf_RING"/>
</dbReference>
<dbReference type="PANTHER" id="PTHR23327">
    <property type="entry name" value="RING FINGER PROTEIN 127"/>
    <property type="match status" value="1"/>
</dbReference>
<evidence type="ECO:0000313" key="7">
    <source>
        <dbReference type="Proteomes" id="UP000033647"/>
    </source>
</evidence>
<evidence type="ECO:0000256" key="4">
    <source>
        <dbReference type="PROSITE-ProRule" id="PRU00175"/>
    </source>
</evidence>